<accession>A0A3A4FDD0</accession>
<evidence type="ECO:0000256" key="5">
    <source>
        <dbReference type="ARBA" id="ARBA00023136"/>
    </source>
</evidence>
<evidence type="ECO:0000256" key="3">
    <source>
        <dbReference type="ARBA" id="ARBA00022692"/>
    </source>
</evidence>
<dbReference type="GO" id="GO:0016020">
    <property type="term" value="C:membrane"/>
    <property type="evidence" value="ECO:0007669"/>
    <property type="project" value="UniProtKB-SubCell"/>
</dbReference>
<evidence type="ECO:0000256" key="4">
    <source>
        <dbReference type="ARBA" id="ARBA00022989"/>
    </source>
</evidence>
<dbReference type="InterPro" id="IPR038330">
    <property type="entry name" value="TspO/MBR-related_sf"/>
</dbReference>
<keyword evidence="8" id="KW-1185">Reference proteome</keyword>
<dbReference type="EMBL" id="QYZP01000001">
    <property type="protein sequence ID" value="RJN33117.1"/>
    <property type="molecule type" value="Genomic_DNA"/>
</dbReference>
<protein>
    <submittedName>
        <fullName evidence="7">Tryptophan-rich sensory protein</fullName>
    </submittedName>
</protein>
<dbReference type="Proteomes" id="UP000266615">
    <property type="component" value="Unassembled WGS sequence"/>
</dbReference>
<feature type="transmembrane region" description="Helical" evidence="6">
    <location>
        <begin position="43"/>
        <end position="63"/>
    </location>
</feature>
<organism evidence="7 8">
    <name type="scientific">Nesterenkonia natronophila</name>
    <dbReference type="NCBI Taxonomy" id="2174932"/>
    <lineage>
        <taxon>Bacteria</taxon>
        <taxon>Bacillati</taxon>
        <taxon>Actinomycetota</taxon>
        <taxon>Actinomycetes</taxon>
        <taxon>Micrococcales</taxon>
        <taxon>Micrococcaceae</taxon>
        <taxon>Nesterenkonia</taxon>
    </lineage>
</organism>
<sequence length="100" mass="11314">MSMGVAARLVWRKRHTVNAKPALMIFIAIAGTVWKFWPTSRAAAVLLLPYLAWTSYAFHSQLLHRSHELTRLREPRLVMNSYDAARIATSIAPASVKPTR</sequence>
<name>A0A3A4FDD0_9MICC</name>
<dbReference type="CDD" id="cd15904">
    <property type="entry name" value="TSPO_MBR"/>
    <property type="match status" value="1"/>
</dbReference>
<gene>
    <name evidence="7" type="ORF">D3250_04850</name>
</gene>
<evidence type="ECO:0000313" key="7">
    <source>
        <dbReference type="EMBL" id="RJN33117.1"/>
    </source>
</evidence>
<keyword evidence="4 6" id="KW-1133">Transmembrane helix</keyword>
<keyword evidence="5 6" id="KW-0472">Membrane</keyword>
<dbReference type="InterPro" id="IPR004307">
    <property type="entry name" value="TspO_MBR"/>
</dbReference>
<evidence type="ECO:0000256" key="2">
    <source>
        <dbReference type="ARBA" id="ARBA00007524"/>
    </source>
</evidence>
<reference evidence="7 8" key="1">
    <citation type="submission" date="2018-09" db="EMBL/GenBank/DDBJ databases">
        <title>Nesterenkonia natronophila sp. nov., an alkaliphilic actinobacteriume isolated from a soda lake, and emended description of the genus Nesterenkonia.</title>
        <authorList>
            <person name="Menes R.J."/>
            <person name="Iriarte A."/>
        </authorList>
    </citation>
    <scope>NUCLEOTIDE SEQUENCE [LARGE SCALE GENOMIC DNA]</scope>
    <source>
        <strain evidence="7 8">M8</strain>
    </source>
</reference>
<dbReference type="Gene3D" id="1.20.1260.100">
    <property type="entry name" value="TspO/MBR protein"/>
    <property type="match status" value="1"/>
</dbReference>
<proteinExistence type="inferred from homology"/>
<keyword evidence="3 6" id="KW-0812">Transmembrane</keyword>
<evidence type="ECO:0000256" key="6">
    <source>
        <dbReference type="SAM" id="Phobius"/>
    </source>
</evidence>
<comment type="similarity">
    <text evidence="2">Belongs to the TspO/BZRP family.</text>
</comment>
<evidence type="ECO:0000313" key="8">
    <source>
        <dbReference type="Proteomes" id="UP000266615"/>
    </source>
</evidence>
<comment type="subcellular location">
    <subcellularLocation>
        <location evidence="1">Membrane</location>
        <topology evidence="1">Multi-pass membrane protein</topology>
    </subcellularLocation>
</comment>
<dbReference type="Pfam" id="PF03073">
    <property type="entry name" value="TspO_MBR"/>
    <property type="match status" value="1"/>
</dbReference>
<comment type="caution">
    <text evidence="7">The sequence shown here is derived from an EMBL/GenBank/DDBJ whole genome shotgun (WGS) entry which is preliminary data.</text>
</comment>
<dbReference type="AlphaFoldDB" id="A0A3A4FDD0"/>
<feature type="transmembrane region" description="Helical" evidence="6">
    <location>
        <begin position="21"/>
        <end position="37"/>
    </location>
</feature>
<evidence type="ECO:0000256" key="1">
    <source>
        <dbReference type="ARBA" id="ARBA00004141"/>
    </source>
</evidence>
<dbReference type="OrthoDB" id="9795496at2"/>